<dbReference type="Gene3D" id="3.30.200.20">
    <property type="entry name" value="Phosphorylase Kinase, domain 1"/>
    <property type="match status" value="1"/>
</dbReference>
<dbReference type="PANTHER" id="PTHR27003:SF342">
    <property type="entry name" value="TYROSINE-PROTEIN KINASE, CSF-1_PDGF RECEPTOR FAMILY-RELATED"/>
    <property type="match status" value="1"/>
</dbReference>
<evidence type="ECO:0000313" key="2">
    <source>
        <dbReference type="EMBL" id="CAI9293693.1"/>
    </source>
</evidence>
<dbReference type="InterPro" id="IPR008271">
    <property type="entry name" value="Ser/Thr_kinase_AS"/>
</dbReference>
<dbReference type="SMART" id="SM00220">
    <property type="entry name" value="S_TKc"/>
    <property type="match status" value="1"/>
</dbReference>
<dbReference type="InterPro" id="IPR045272">
    <property type="entry name" value="ANXUR1/2-like"/>
</dbReference>
<name>A0AA35ZJD9_LACSI</name>
<dbReference type="InterPro" id="IPR011009">
    <property type="entry name" value="Kinase-like_dom_sf"/>
</dbReference>
<evidence type="ECO:0000259" key="1">
    <source>
        <dbReference type="PROSITE" id="PS50011"/>
    </source>
</evidence>
<reference evidence="2" key="1">
    <citation type="submission" date="2023-04" db="EMBL/GenBank/DDBJ databases">
        <authorList>
            <person name="Vijverberg K."/>
            <person name="Xiong W."/>
            <person name="Schranz E."/>
        </authorList>
    </citation>
    <scope>NUCLEOTIDE SEQUENCE</scope>
</reference>
<dbReference type="PANTHER" id="PTHR27003">
    <property type="entry name" value="OS07G0166700 PROTEIN"/>
    <property type="match status" value="1"/>
</dbReference>
<sequence>MSSQGESEFWTEVKMLSKLRHYHLVSLFGYSNYEEEMILIYEYMPNGTLKDHLHKLGTPLSWDQRLNICIGAARGLDYLHTCTGIEFGVIHRDVKSSNILLDDNWAAKISDLGLSKIGATNKPSTYVKTLVKGTFGYLDPNYFTTGMLTRKSDLFSFGVVLLEVLCWKRAVDGSLDEEQWGLVPWAQESIKEGNLTNIIDSGIKSQITPKCLKDSLICTRKKNKSYTVVLKPLIYSWIRYFGLTKFHPNIDELHEMKEATRSNMEISGVF</sequence>
<keyword evidence="3" id="KW-1185">Reference proteome</keyword>
<dbReference type="PROSITE" id="PS00108">
    <property type="entry name" value="PROTEIN_KINASE_ST"/>
    <property type="match status" value="1"/>
</dbReference>
<accession>A0AA35ZJD9</accession>
<dbReference type="InterPro" id="IPR001245">
    <property type="entry name" value="Ser-Thr/Tyr_kinase_cat_dom"/>
</dbReference>
<dbReference type="GO" id="GO:0005524">
    <property type="term" value="F:ATP binding"/>
    <property type="evidence" value="ECO:0007669"/>
    <property type="project" value="InterPro"/>
</dbReference>
<dbReference type="InterPro" id="IPR000719">
    <property type="entry name" value="Prot_kinase_dom"/>
</dbReference>
<protein>
    <recommendedName>
        <fullName evidence="1">Protein kinase domain-containing protein</fullName>
    </recommendedName>
</protein>
<organism evidence="2 3">
    <name type="scientific">Lactuca saligna</name>
    <name type="common">Willowleaf lettuce</name>
    <dbReference type="NCBI Taxonomy" id="75948"/>
    <lineage>
        <taxon>Eukaryota</taxon>
        <taxon>Viridiplantae</taxon>
        <taxon>Streptophyta</taxon>
        <taxon>Embryophyta</taxon>
        <taxon>Tracheophyta</taxon>
        <taxon>Spermatophyta</taxon>
        <taxon>Magnoliopsida</taxon>
        <taxon>eudicotyledons</taxon>
        <taxon>Gunneridae</taxon>
        <taxon>Pentapetalae</taxon>
        <taxon>asterids</taxon>
        <taxon>campanulids</taxon>
        <taxon>Asterales</taxon>
        <taxon>Asteraceae</taxon>
        <taxon>Cichorioideae</taxon>
        <taxon>Cichorieae</taxon>
        <taxon>Lactucinae</taxon>
        <taxon>Lactuca</taxon>
    </lineage>
</organism>
<dbReference type="PROSITE" id="PS50011">
    <property type="entry name" value="PROTEIN_KINASE_DOM"/>
    <property type="match status" value="1"/>
</dbReference>
<dbReference type="Gene3D" id="1.10.510.10">
    <property type="entry name" value="Transferase(Phosphotransferase) domain 1"/>
    <property type="match status" value="1"/>
</dbReference>
<dbReference type="GO" id="GO:0009506">
    <property type="term" value="C:plasmodesma"/>
    <property type="evidence" value="ECO:0007669"/>
    <property type="project" value="TreeGrafter"/>
</dbReference>
<dbReference type="Proteomes" id="UP001177003">
    <property type="component" value="Chromosome 7"/>
</dbReference>
<evidence type="ECO:0000313" key="3">
    <source>
        <dbReference type="Proteomes" id="UP001177003"/>
    </source>
</evidence>
<dbReference type="AlphaFoldDB" id="A0AA35ZJD9"/>
<dbReference type="GO" id="GO:0005886">
    <property type="term" value="C:plasma membrane"/>
    <property type="evidence" value="ECO:0007669"/>
    <property type="project" value="TreeGrafter"/>
</dbReference>
<proteinExistence type="predicted"/>
<dbReference type="Pfam" id="PF07714">
    <property type="entry name" value="PK_Tyr_Ser-Thr"/>
    <property type="match status" value="1"/>
</dbReference>
<dbReference type="GO" id="GO:0004714">
    <property type="term" value="F:transmembrane receptor protein tyrosine kinase activity"/>
    <property type="evidence" value="ECO:0007669"/>
    <property type="project" value="InterPro"/>
</dbReference>
<feature type="domain" description="Protein kinase" evidence="1">
    <location>
        <begin position="1"/>
        <end position="270"/>
    </location>
</feature>
<gene>
    <name evidence="2" type="ORF">LSALG_LOCUS32712</name>
</gene>
<dbReference type="EMBL" id="OX465083">
    <property type="protein sequence ID" value="CAI9293693.1"/>
    <property type="molecule type" value="Genomic_DNA"/>
</dbReference>
<dbReference type="SUPFAM" id="SSF56112">
    <property type="entry name" value="Protein kinase-like (PK-like)"/>
    <property type="match status" value="1"/>
</dbReference>